<keyword evidence="3" id="KW-1185">Reference proteome</keyword>
<protein>
    <submittedName>
        <fullName evidence="2">PEP-CTERM sorting domain-containing protein</fullName>
    </submittedName>
</protein>
<dbReference type="Pfam" id="PF07589">
    <property type="entry name" value="PEP-CTERM"/>
    <property type="match status" value="1"/>
</dbReference>
<reference evidence="2 3" key="1">
    <citation type="submission" date="2020-12" db="EMBL/GenBank/DDBJ databases">
        <title>Sulforoseuscoccus oceanibium gen. nov., sp. nov., a representative of the phylum Verrucomicrobia with special cytoplasmic membrane, and proposal of Sulforoseuscoccusaceae fam. nov.</title>
        <authorList>
            <person name="Xi F."/>
        </authorList>
    </citation>
    <scope>NUCLEOTIDE SEQUENCE [LARGE SCALE GENOMIC DNA]</scope>
    <source>
        <strain evidence="2 3">T37</strain>
    </source>
</reference>
<gene>
    <name evidence="2" type="ORF">G3M56_013710</name>
</gene>
<evidence type="ECO:0000313" key="3">
    <source>
        <dbReference type="Proteomes" id="UP000475117"/>
    </source>
</evidence>
<organism evidence="2 3">
    <name type="scientific">Sulfuriroseicoccus oceanibius</name>
    <dbReference type="NCBI Taxonomy" id="2707525"/>
    <lineage>
        <taxon>Bacteria</taxon>
        <taxon>Pseudomonadati</taxon>
        <taxon>Verrucomicrobiota</taxon>
        <taxon>Verrucomicrobiia</taxon>
        <taxon>Verrucomicrobiales</taxon>
        <taxon>Verrucomicrobiaceae</taxon>
        <taxon>Sulfuriroseicoccus</taxon>
    </lineage>
</organism>
<dbReference type="NCBIfam" id="TIGR02595">
    <property type="entry name" value="PEP_CTERM"/>
    <property type="match status" value="1"/>
</dbReference>
<dbReference type="EMBL" id="CP066776">
    <property type="protein sequence ID" value="QQL44909.1"/>
    <property type="molecule type" value="Genomic_DNA"/>
</dbReference>
<dbReference type="AlphaFoldDB" id="A0A6B3L967"/>
<dbReference type="RefSeq" id="WP_164364765.1">
    <property type="nucleotide sequence ID" value="NZ_CP066776.1"/>
</dbReference>
<accession>A0A6B3L967</accession>
<dbReference type="Proteomes" id="UP000475117">
    <property type="component" value="Chromosome"/>
</dbReference>
<evidence type="ECO:0000259" key="1">
    <source>
        <dbReference type="Pfam" id="PF07589"/>
    </source>
</evidence>
<dbReference type="InterPro" id="IPR013424">
    <property type="entry name" value="Ice-binding_C"/>
</dbReference>
<proteinExistence type="predicted"/>
<name>A0A6B3L967_9BACT</name>
<dbReference type="KEGG" id="soa:G3M56_013710"/>
<sequence>MKNIATALTCLAMIGSASAASIAINFAENTNQAFVGGTALGPTGIDGSNWNSSIDRDSGDFNAGSITNLKDDSGALTGASVTWNSQNTWVASGGTGSDDAKLTTGYLDDANTIGFDNTTGGAVGVDITVSGITFDTYTIYGILASDAGDQYSSRNFQVNGSYVWGGSNRNAQAEAYGNSTAAFNATGSYWVEIEQGVTRGNYWTFDATGSTVRVNGIDAWDGGRGSLAGIVIVDTTAVPEPSSAALLGLGGLAMILRRRK</sequence>
<evidence type="ECO:0000313" key="2">
    <source>
        <dbReference type="EMBL" id="QQL44909.1"/>
    </source>
</evidence>
<feature type="domain" description="Ice-binding protein C-terminal" evidence="1">
    <location>
        <begin position="237"/>
        <end position="259"/>
    </location>
</feature>